<organism evidence="2 3">
    <name type="scientific">Paraburkholderia caffeinitolerans</name>
    <dbReference type="NCBI Taxonomy" id="1723730"/>
    <lineage>
        <taxon>Bacteria</taxon>
        <taxon>Pseudomonadati</taxon>
        <taxon>Pseudomonadota</taxon>
        <taxon>Betaproteobacteria</taxon>
        <taxon>Burkholderiales</taxon>
        <taxon>Burkholderiaceae</taxon>
        <taxon>Paraburkholderia</taxon>
    </lineage>
</organism>
<dbReference type="InterPro" id="IPR025861">
    <property type="entry name" value="CobT_VWA_dom"/>
</dbReference>
<dbReference type="GO" id="GO:0009236">
    <property type="term" value="P:cobalamin biosynthetic process"/>
    <property type="evidence" value="ECO:0007669"/>
    <property type="project" value="InterPro"/>
</dbReference>
<keyword evidence="3" id="KW-1185">Reference proteome</keyword>
<dbReference type="InterPro" id="IPR036465">
    <property type="entry name" value="vWFA_dom_sf"/>
</dbReference>
<keyword evidence="2" id="KW-0436">Ligase</keyword>
<evidence type="ECO:0000313" key="2">
    <source>
        <dbReference type="EMBL" id="CAB3800063.1"/>
    </source>
</evidence>
<dbReference type="PIRSF" id="PIRSF031715">
    <property type="entry name" value="Cob_chel_CobT"/>
    <property type="match status" value="1"/>
</dbReference>
<dbReference type="PANTHER" id="PTHR41248">
    <property type="entry name" value="NORD PROTEIN"/>
    <property type="match status" value="1"/>
</dbReference>
<dbReference type="EMBL" id="CADIKL010000031">
    <property type="protein sequence ID" value="CAB3800063.1"/>
    <property type="molecule type" value="Genomic_DNA"/>
</dbReference>
<sequence>MTIEPTTTPTPEAVRAALRHEALCAAAVRALTGDAALHYRGGRLCRELRPLPLHAPHLRSNAYEDDFPSQRGAADGAALRLLHSDAALHRQLCPEDAIERLLFELFEQVRCEACLPPGMPGLAQNLRHRFETWSRAWCRSGLSEGHLGILLYTVAQIVWSRVTGWPVLEETEDLIEATRAGIVPAIGMQLAGLRAHRTDQRAYAAHALELARRIASMLDDARAARALDDDAEARAPDDALTSFSLWVDFDETSAELPALATTGTSRVLAEAEDGYRAYTTQYDREIRPATRIREALLGEYRERLDERIAARGINVARLARVLQMAIAVPQRDGWLFGEEDGRIDGRRLAQVVSSPAERRVFRRERYEPRSDCVVGFLIDCSGSMKAHIEPVAMMVDLFARACEQAGIATEVLGFTTQAWNGGRARADWLANGRPPHPGRLNETCHMVFKSADESWRRARPAIAALLKPDLFREGVDGEAVEWACARLASRTEARRILVVVSDGSPMDTATAQMNDAFYLDNHLKEVVAQHEAMRDVDVIGLGVGLDLSPYYQYCVAIDSGEALDMARLIGLARWIGRCQAAHAV</sequence>
<dbReference type="InterPro" id="IPR051928">
    <property type="entry name" value="NorD/CobT"/>
</dbReference>
<evidence type="ECO:0000313" key="3">
    <source>
        <dbReference type="Proteomes" id="UP000494119"/>
    </source>
</evidence>
<dbReference type="Pfam" id="PF06213">
    <property type="entry name" value="CobT"/>
    <property type="match status" value="1"/>
</dbReference>
<dbReference type="GO" id="GO:0051116">
    <property type="term" value="F:cobaltochelatase activity"/>
    <property type="evidence" value="ECO:0007669"/>
    <property type="project" value="UniProtKB-EC"/>
</dbReference>
<dbReference type="PANTHER" id="PTHR41248:SF1">
    <property type="entry name" value="NORD PROTEIN"/>
    <property type="match status" value="1"/>
</dbReference>
<gene>
    <name evidence="2" type="primary">cobT_2</name>
    <name evidence="2" type="ORF">LMG28688_05090</name>
</gene>
<dbReference type="EC" id="6.6.1.2" evidence="2"/>
<dbReference type="SUPFAM" id="SSF53300">
    <property type="entry name" value="vWA-like"/>
    <property type="match status" value="1"/>
</dbReference>
<feature type="domain" description="Cobalamin biosynthesis protein CobT VWA" evidence="1">
    <location>
        <begin position="360"/>
        <end position="573"/>
    </location>
</feature>
<evidence type="ECO:0000259" key="1">
    <source>
        <dbReference type="Pfam" id="PF11775"/>
    </source>
</evidence>
<dbReference type="RefSeq" id="WP_377729151.1">
    <property type="nucleotide sequence ID" value="NZ_CADIKL010000031.1"/>
</dbReference>
<dbReference type="Pfam" id="PF11775">
    <property type="entry name" value="CobT_C"/>
    <property type="match status" value="1"/>
</dbReference>
<dbReference type="AlphaFoldDB" id="A0A6J5GGW3"/>
<protein>
    <submittedName>
        <fullName evidence="2">Aerobic cobaltochelatase subunit CobT</fullName>
        <ecNumber evidence="2">6.6.1.2</ecNumber>
    </submittedName>
</protein>
<dbReference type="InterPro" id="IPR006538">
    <property type="entry name" value="CobT"/>
</dbReference>
<name>A0A6J5GGW3_9BURK</name>
<dbReference type="Proteomes" id="UP000494119">
    <property type="component" value="Unassembled WGS sequence"/>
</dbReference>
<accession>A0A6J5GGW3</accession>
<reference evidence="2 3" key="1">
    <citation type="submission" date="2020-04" db="EMBL/GenBank/DDBJ databases">
        <authorList>
            <person name="De Canck E."/>
        </authorList>
    </citation>
    <scope>NUCLEOTIDE SEQUENCE [LARGE SCALE GENOMIC DNA]</scope>
    <source>
        <strain evidence="2 3">LMG 28688</strain>
    </source>
</reference>
<proteinExistence type="predicted"/>